<evidence type="ECO:0000256" key="1">
    <source>
        <dbReference type="ARBA" id="ARBA00001966"/>
    </source>
</evidence>
<dbReference type="EMBL" id="JAHEAC010000020">
    <property type="protein sequence ID" value="MBX8643778.1"/>
    <property type="molecule type" value="Genomic_DNA"/>
</dbReference>
<dbReference type="EMBL" id="JAGVSJ010000002">
    <property type="protein sequence ID" value="MBX8631220.1"/>
    <property type="molecule type" value="Genomic_DNA"/>
</dbReference>
<evidence type="ECO:0000256" key="3">
    <source>
        <dbReference type="ARBA" id="ARBA00022691"/>
    </source>
</evidence>
<dbReference type="PIRSF" id="PIRSF004954">
    <property type="entry name" value="Radical_SAM"/>
    <property type="match status" value="1"/>
</dbReference>
<keyword evidence="3" id="KW-0949">S-adenosyl-L-methionine</keyword>
<evidence type="ECO:0000256" key="4">
    <source>
        <dbReference type="ARBA" id="ARBA00022723"/>
    </source>
</evidence>
<dbReference type="InterPro" id="IPR058240">
    <property type="entry name" value="rSAM_sf"/>
</dbReference>
<dbReference type="NCBIfam" id="TIGR01210">
    <property type="entry name" value="archaeosine biosynthesis radical SAM protein RaSEA"/>
    <property type="match status" value="1"/>
</dbReference>
<protein>
    <submittedName>
        <fullName evidence="9">Archaeosine biosynthesis radical SAM protein RaSEA</fullName>
    </submittedName>
</protein>
<evidence type="ECO:0000313" key="8">
    <source>
        <dbReference type="EMBL" id="MBX8631220.1"/>
    </source>
</evidence>
<reference evidence="9" key="1">
    <citation type="submission" date="2021-05" db="EMBL/GenBank/DDBJ databases">
        <title>Genomic insights into ecological role and evolution of a novel Thermoplasmata order Candidatus Sysuiplasmatales.</title>
        <authorList>
            <person name="Yuan Y."/>
        </authorList>
    </citation>
    <scope>NUCLEOTIDE SEQUENCE</scope>
    <source>
        <strain evidence="9">TUT19-bin139</strain>
        <strain evidence="8">YP2-bin.285</strain>
    </source>
</reference>
<evidence type="ECO:0000256" key="5">
    <source>
        <dbReference type="ARBA" id="ARBA00023004"/>
    </source>
</evidence>
<dbReference type="PANTHER" id="PTHR11135">
    <property type="entry name" value="HISTONE ACETYLTRANSFERASE-RELATED"/>
    <property type="match status" value="1"/>
</dbReference>
<dbReference type="PANTHER" id="PTHR11135:SF0">
    <property type="entry name" value="ELONGATOR COMPLEX PROTEIN 3"/>
    <property type="match status" value="1"/>
</dbReference>
<evidence type="ECO:0000256" key="2">
    <source>
        <dbReference type="ARBA" id="ARBA00022485"/>
    </source>
</evidence>
<dbReference type="SMART" id="SM00729">
    <property type="entry name" value="Elp3"/>
    <property type="match status" value="1"/>
</dbReference>
<organism evidence="9 10">
    <name type="scientific">Candidatus Sysuiplasma superficiale</name>
    <dbReference type="NCBI Taxonomy" id="2823368"/>
    <lineage>
        <taxon>Archaea</taxon>
        <taxon>Methanobacteriati</taxon>
        <taxon>Thermoplasmatota</taxon>
        <taxon>Thermoplasmata</taxon>
        <taxon>Candidatus Sysuiplasmatales</taxon>
        <taxon>Candidatus Sysuiplasmataceae</taxon>
        <taxon>Candidatus Sysuiplasma</taxon>
    </lineage>
</organism>
<evidence type="ECO:0000313" key="9">
    <source>
        <dbReference type="EMBL" id="MBX8643778.1"/>
    </source>
</evidence>
<keyword evidence="4" id="KW-0479">Metal-binding</keyword>
<keyword evidence="2" id="KW-0004">4Fe-4S</keyword>
<comment type="cofactor">
    <cofactor evidence="1">
        <name>[4Fe-4S] cluster</name>
        <dbReference type="ChEBI" id="CHEBI:49883"/>
    </cofactor>
</comment>
<evidence type="ECO:0000259" key="7">
    <source>
        <dbReference type="SMART" id="SM00729"/>
    </source>
</evidence>
<dbReference type="GO" id="GO:0051539">
    <property type="term" value="F:4 iron, 4 sulfur cluster binding"/>
    <property type="evidence" value="ECO:0007669"/>
    <property type="project" value="UniProtKB-KW"/>
</dbReference>
<feature type="domain" description="Elp3/MiaA/NifB-like radical SAM core" evidence="7">
    <location>
        <begin position="41"/>
        <end position="262"/>
    </location>
</feature>
<dbReference type="AlphaFoldDB" id="A0A8J8CHB6"/>
<name>A0A8J8CHB6_9ARCH</name>
<proteinExistence type="predicted"/>
<accession>A0A8J8CHB6</accession>
<dbReference type="Proteomes" id="UP000750197">
    <property type="component" value="Unassembled WGS sequence"/>
</dbReference>
<comment type="caution">
    <text evidence="9">The sequence shown here is derived from an EMBL/GenBank/DDBJ whole genome shotgun (WGS) entry which is preliminary data.</text>
</comment>
<dbReference type="GO" id="GO:0005737">
    <property type="term" value="C:cytoplasm"/>
    <property type="evidence" value="ECO:0007669"/>
    <property type="project" value="TreeGrafter"/>
</dbReference>
<dbReference type="GO" id="GO:0046872">
    <property type="term" value="F:metal ion binding"/>
    <property type="evidence" value="ECO:0007669"/>
    <property type="project" value="UniProtKB-KW"/>
</dbReference>
<dbReference type="InterPro" id="IPR039661">
    <property type="entry name" value="ELP3"/>
</dbReference>
<keyword evidence="5" id="KW-0408">Iron</keyword>
<dbReference type="GO" id="GO:0003824">
    <property type="term" value="F:catalytic activity"/>
    <property type="evidence" value="ECO:0007669"/>
    <property type="project" value="InterPro"/>
</dbReference>
<keyword evidence="6" id="KW-0411">Iron-sulfur</keyword>
<evidence type="ECO:0000256" key="6">
    <source>
        <dbReference type="ARBA" id="ARBA00023014"/>
    </source>
</evidence>
<dbReference type="SUPFAM" id="SSF102114">
    <property type="entry name" value="Radical SAM enzymes"/>
    <property type="match status" value="1"/>
</dbReference>
<sequence>MKSIREAGARERSKARRDLDPYSYVSCWTEDEVMDNQECKALVLILATKGCSWALRSGCSMCGYTNESSSSATDESLWQQYLSGMKNFAAQRVLKIYTSGSFLDTFEISLDLRKRILQDAFDNFDMIVVETRHEYINRKNLEDILPYREKLVLAVGVESSNDLVVHYSVNKPSLFTHFISASSLAHSMGFRVKSYMMFKPPFMSESDAIRDAVNTIRDLSQYSDVISINPTNIQRDTVVELLWKSGAFRPPWLWSLVEVIRSSNISGPRLMSKPTGAGTVRGAHNCGRCDERVLKAISSYSVRQSLDVFEDIDCSCRKTWERELMISRFGNYFTESNYRIRE</sequence>
<dbReference type="GO" id="GO:0002926">
    <property type="term" value="P:tRNA wobble base 5-methoxycarbonylmethyl-2-thiouridinylation"/>
    <property type="evidence" value="ECO:0007669"/>
    <property type="project" value="TreeGrafter"/>
</dbReference>
<dbReference type="Proteomes" id="UP000716004">
    <property type="component" value="Unassembled WGS sequence"/>
</dbReference>
<evidence type="ECO:0000313" key="10">
    <source>
        <dbReference type="Proteomes" id="UP000750197"/>
    </source>
</evidence>
<dbReference type="InterPro" id="IPR005909">
    <property type="entry name" value="RaSEA"/>
</dbReference>
<gene>
    <name evidence="8" type="ORF">J9259_01665</name>
    <name evidence="9" type="ORF">KIY12_03530</name>
</gene>
<dbReference type="InterPro" id="IPR006638">
    <property type="entry name" value="Elp3/MiaA/NifB-like_rSAM"/>
</dbReference>